<dbReference type="EMBL" id="CP001965">
    <property type="protein sequence ID" value="ADE11349.1"/>
    <property type="molecule type" value="Genomic_DNA"/>
</dbReference>
<feature type="repeat" description="TPR" evidence="1">
    <location>
        <begin position="11"/>
        <end position="44"/>
    </location>
</feature>
<dbReference type="Proteomes" id="UP000001625">
    <property type="component" value="Chromosome"/>
</dbReference>
<proteinExistence type="predicted"/>
<dbReference type="SMART" id="SM00028">
    <property type="entry name" value="TPR"/>
    <property type="match status" value="2"/>
</dbReference>
<dbReference type="KEGG" id="slt:Slit_1111"/>
<keyword evidence="3" id="KW-1185">Reference proteome</keyword>
<accession>D5CQW3</accession>
<dbReference type="HOGENOM" id="CLU_876687_0_0_4"/>
<dbReference type="OrthoDB" id="5982980at2"/>
<sequence length="296" mass="34094">MNLFNLNKKRAQKYHQEAQHLSDAGKDSEAIELYLKAIELDPEKSESFYNLGLIYKYRNEWLLSFDYNKRANELAPEDEAARWNLAIAATALRQWDIARLAWKQNGIEIEGDDGPINMNFGITPVRLNPDGDGEVVWGTRIDPARVRIDSIPYADSGFKYGDVVLNDGAPVGYRKIGEREYSVFNVLEVFESSEYETSIASVEILQEEDLQELEKIFSATPHNFEDWTTNIRNICRQCSEGRPHDHHDAELKNEWSAQRTLGVAIYKNQHVYQLFEDWQKRTGAKLLSLKSSDVRC</sequence>
<dbReference type="RefSeq" id="WP_013029247.1">
    <property type="nucleotide sequence ID" value="NC_013959.1"/>
</dbReference>
<dbReference type="InterPro" id="IPR011990">
    <property type="entry name" value="TPR-like_helical_dom_sf"/>
</dbReference>
<dbReference type="eggNOG" id="COG0457">
    <property type="taxonomic scope" value="Bacteria"/>
</dbReference>
<name>D5CQW3_SIDLE</name>
<evidence type="ECO:0000313" key="2">
    <source>
        <dbReference type="EMBL" id="ADE11349.1"/>
    </source>
</evidence>
<dbReference type="Gene3D" id="1.25.40.10">
    <property type="entry name" value="Tetratricopeptide repeat domain"/>
    <property type="match status" value="1"/>
</dbReference>
<evidence type="ECO:0000313" key="3">
    <source>
        <dbReference type="Proteomes" id="UP000001625"/>
    </source>
</evidence>
<dbReference type="AlphaFoldDB" id="D5CQW3"/>
<feature type="repeat" description="TPR" evidence="1">
    <location>
        <begin position="45"/>
        <end position="78"/>
    </location>
</feature>
<gene>
    <name evidence="2" type="ordered locus">Slit_1111</name>
</gene>
<dbReference type="SUPFAM" id="SSF48452">
    <property type="entry name" value="TPR-like"/>
    <property type="match status" value="1"/>
</dbReference>
<dbReference type="PROSITE" id="PS50005">
    <property type="entry name" value="TPR"/>
    <property type="match status" value="2"/>
</dbReference>
<dbReference type="InterPro" id="IPR019734">
    <property type="entry name" value="TPR_rpt"/>
</dbReference>
<protein>
    <submittedName>
        <fullName evidence="2">Tetratricopeptide TPR_2 repeat protein</fullName>
    </submittedName>
</protein>
<dbReference type="Pfam" id="PF13414">
    <property type="entry name" value="TPR_11"/>
    <property type="match status" value="1"/>
</dbReference>
<evidence type="ECO:0000256" key="1">
    <source>
        <dbReference type="PROSITE-ProRule" id="PRU00339"/>
    </source>
</evidence>
<dbReference type="STRING" id="580332.Slit_1111"/>
<organism evidence="2 3">
    <name type="scientific">Sideroxydans lithotrophicus (strain ES-1)</name>
    <dbReference type="NCBI Taxonomy" id="580332"/>
    <lineage>
        <taxon>Bacteria</taxon>
        <taxon>Pseudomonadati</taxon>
        <taxon>Pseudomonadota</taxon>
        <taxon>Betaproteobacteria</taxon>
        <taxon>Nitrosomonadales</taxon>
        <taxon>Gallionellaceae</taxon>
        <taxon>Sideroxydans</taxon>
    </lineage>
</organism>
<keyword evidence="1" id="KW-0802">TPR repeat</keyword>
<reference evidence="2 3" key="1">
    <citation type="submission" date="2010-03" db="EMBL/GenBank/DDBJ databases">
        <title>Complete sequence of Sideroxydans lithotrophicus ES-1.</title>
        <authorList>
            <consortium name="US DOE Joint Genome Institute"/>
            <person name="Lucas S."/>
            <person name="Copeland A."/>
            <person name="Lapidus A."/>
            <person name="Cheng J.-F."/>
            <person name="Bruce D."/>
            <person name="Goodwin L."/>
            <person name="Pitluck S."/>
            <person name="Munk A.C."/>
            <person name="Detter J.C."/>
            <person name="Han C."/>
            <person name="Tapia R."/>
            <person name="Larimer F."/>
            <person name="Land M."/>
            <person name="Hauser L."/>
            <person name="Kyrpides N."/>
            <person name="Ivanova N."/>
            <person name="Emerson D."/>
            <person name="Woyke T."/>
        </authorList>
    </citation>
    <scope>NUCLEOTIDE SEQUENCE [LARGE SCALE GENOMIC DNA]</scope>
    <source>
        <strain evidence="2 3">ES-1</strain>
    </source>
</reference>